<dbReference type="InterPro" id="IPR012340">
    <property type="entry name" value="NA-bd_OB-fold"/>
</dbReference>
<keyword evidence="2 5" id="KW-0812">Transmembrane</keyword>
<evidence type="ECO:0000256" key="5">
    <source>
        <dbReference type="SAM" id="Phobius"/>
    </source>
</evidence>
<dbReference type="InterPro" id="IPR002810">
    <property type="entry name" value="NfeD-like_C"/>
</dbReference>
<organism evidence="10 11">
    <name type="scientific">Alistipes inops</name>
    <dbReference type="NCBI Taxonomy" id="1501391"/>
    <lineage>
        <taxon>Bacteria</taxon>
        <taxon>Pseudomonadati</taxon>
        <taxon>Bacteroidota</taxon>
        <taxon>Bacteroidia</taxon>
        <taxon>Bacteroidales</taxon>
        <taxon>Rikenellaceae</taxon>
        <taxon>Alistipes</taxon>
    </lineage>
</organism>
<comment type="subcellular location">
    <subcellularLocation>
        <location evidence="1">Membrane</location>
        <topology evidence="1">Multi-pass membrane protein</topology>
    </subcellularLocation>
</comment>
<dbReference type="Gene3D" id="2.40.50.140">
    <property type="entry name" value="Nucleic acid-binding proteins"/>
    <property type="match status" value="1"/>
</dbReference>
<keyword evidence="6" id="KW-0732">Signal</keyword>
<dbReference type="RefSeq" id="WP_035471428.1">
    <property type="nucleotide sequence ID" value="NZ_JRGF01000001.1"/>
</dbReference>
<dbReference type="Pfam" id="PF01957">
    <property type="entry name" value="NfeD"/>
    <property type="match status" value="1"/>
</dbReference>
<dbReference type="Pfam" id="PF25145">
    <property type="entry name" value="NfeD1b_N"/>
    <property type="match status" value="1"/>
</dbReference>
<feature type="domain" description="NfeD-like C-terminal" evidence="7">
    <location>
        <begin position="422"/>
        <end position="473"/>
    </location>
</feature>
<dbReference type="PANTHER" id="PTHR33507:SF3">
    <property type="entry name" value="INNER MEMBRANE PROTEIN YBBJ"/>
    <property type="match status" value="1"/>
</dbReference>
<dbReference type="InterPro" id="IPR029045">
    <property type="entry name" value="ClpP/crotonase-like_dom_sf"/>
</dbReference>
<evidence type="ECO:0000259" key="7">
    <source>
        <dbReference type="Pfam" id="PF01957"/>
    </source>
</evidence>
<dbReference type="InterPro" id="IPR056738">
    <property type="entry name" value="NfeD1b_N"/>
</dbReference>
<keyword evidence="11" id="KW-1185">Reference proteome</keyword>
<feature type="signal peptide" evidence="6">
    <location>
        <begin position="1"/>
        <end position="23"/>
    </location>
</feature>
<comment type="caution">
    <text evidence="10">The sequence shown here is derived from an EMBL/GenBank/DDBJ whole genome shotgun (WGS) entry which is preliminary data.</text>
</comment>
<sequence>MHKLCTAILFHLLLFAAAVSVRGAEISAREEAAPYAGATVYLLPIREDIMPATVRQVTRCLEEATALNASCVIIDMNTYGGVLDAADSIRTMLLDYPAPTIAFINNQAASAGALIALAADSIYMRPGASIGAATVVDGSGAVMPDKYQSFMRSMMRATAEAHGRVPSAERGDTVWRWRRDPQIAEAMVSPSTAVPDLADGTQVVTLTADEAIAWGFCEGKASSVEELLALAGIDDYTLYEYAPSWLDRFIGFLTNPTLQALFIILIIGGIYFELQTPGVGFPLVVAILGAVLYFAPLYAEGLAAHWELLLFLTGIVLIILEIFVTPGFGVLGILGIVAMITGLAFALIDTALLRYVPTGELPVSVVLGPFLIVIISAGVGLLLSIWFGNRFLRGKSGLRRRVVLVSDMKPADGYVSVAADRGLTGREGITSTPLRPAGKVVIGGRHYEAAGDDAAFIGKGIAVIVTRDENGILYCRKKEA</sequence>
<keyword evidence="4 5" id="KW-0472">Membrane</keyword>
<evidence type="ECO:0000259" key="8">
    <source>
        <dbReference type="Pfam" id="PF24961"/>
    </source>
</evidence>
<evidence type="ECO:0000256" key="4">
    <source>
        <dbReference type="ARBA" id="ARBA00023136"/>
    </source>
</evidence>
<evidence type="ECO:0000256" key="2">
    <source>
        <dbReference type="ARBA" id="ARBA00022692"/>
    </source>
</evidence>
<dbReference type="Gene3D" id="3.90.226.10">
    <property type="entry name" value="2-enoyl-CoA Hydratase, Chain A, domain 1"/>
    <property type="match status" value="1"/>
</dbReference>
<name>A0ABR4YL01_9BACT</name>
<feature type="transmembrane region" description="Helical" evidence="5">
    <location>
        <begin position="368"/>
        <end position="392"/>
    </location>
</feature>
<feature type="transmembrane region" description="Helical" evidence="5">
    <location>
        <begin position="279"/>
        <end position="298"/>
    </location>
</feature>
<dbReference type="InterPro" id="IPR052165">
    <property type="entry name" value="Membrane_assoc_protease"/>
</dbReference>
<feature type="chain" id="PRO_5046540475" description="Serine protease" evidence="6">
    <location>
        <begin position="24"/>
        <end position="480"/>
    </location>
</feature>
<dbReference type="EMBL" id="JRGF01000001">
    <property type="protein sequence ID" value="KHE42935.1"/>
    <property type="molecule type" value="Genomic_DNA"/>
</dbReference>
<dbReference type="Proteomes" id="UP000030889">
    <property type="component" value="Unassembled WGS sequence"/>
</dbReference>
<feature type="transmembrane region" description="Helical" evidence="5">
    <location>
        <begin position="330"/>
        <end position="348"/>
    </location>
</feature>
<evidence type="ECO:0000313" key="11">
    <source>
        <dbReference type="Proteomes" id="UP000030889"/>
    </source>
</evidence>
<evidence type="ECO:0000313" key="10">
    <source>
        <dbReference type="EMBL" id="KHE42935.1"/>
    </source>
</evidence>
<reference evidence="10 11" key="1">
    <citation type="submission" date="2014-09" db="EMBL/GenBank/DDBJ databases">
        <title>Alistipes sp. 627, sp. nov., a novel member of the family Rikenellaceae isolated from human faeces.</title>
        <authorList>
            <person name="Shkoporov A.N."/>
            <person name="Chaplin A.V."/>
            <person name="Motuzova O.V."/>
            <person name="Kafarskaia L.I."/>
            <person name="Khokhlova E.V."/>
            <person name="Efimov B.A."/>
        </authorList>
    </citation>
    <scope>NUCLEOTIDE SEQUENCE [LARGE SCALE GENOMIC DNA]</scope>
    <source>
        <strain evidence="10 11">627</strain>
    </source>
</reference>
<dbReference type="PANTHER" id="PTHR33507">
    <property type="entry name" value="INNER MEMBRANE PROTEIN YBBJ"/>
    <property type="match status" value="1"/>
</dbReference>
<gene>
    <name evidence="10" type="ORF">LG35_00210</name>
</gene>
<protein>
    <recommendedName>
        <fullName evidence="12">Serine protease</fullName>
    </recommendedName>
</protein>
<evidence type="ECO:0000256" key="1">
    <source>
        <dbReference type="ARBA" id="ARBA00004141"/>
    </source>
</evidence>
<evidence type="ECO:0000256" key="3">
    <source>
        <dbReference type="ARBA" id="ARBA00022989"/>
    </source>
</evidence>
<evidence type="ECO:0008006" key="12">
    <source>
        <dbReference type="Google" id="ProtNLM"/>
    </source>
</evidence>
<dbReference type="CDD" id="cd07021">
    <property type="entry name" value="Clp_protease_NfeD_like"/>
    <property type="match status" value="1"/>
</dbReference>
<dbReference type="SUPFAM" id="SSF52096">
    <property type="entry name" value="ClpP/crotonase"/>
    <property type="match status" value="1"/>
</dbReference>
<evidence type="ECO:0000259" key="9">
    <source>
        <dbReference type="Pfam" id="PF25145"/>
    </source>
</evidence>
<accession>A0ABR4YL01</accession>
<feature type="transmembrane region" description="Helical" evidence="5">
    <location>
        <begin position="304"/>
        <end position="323"/>
    </location>
</feature>
<feature type="domain" description="NfeD1b N-terminal" evidence="9">
    <location>
        <begin position="39"/>
        <end position="237"/>
    </location>
</feature>
<dbReference type="InterPro" id="IPR056739">
    <property type="entry name" value="NfeD_membrane"/>
</dbReference>
<feature type="transmembrane region" description="Helical" evidence="5">
    <location>
        <begin position="249"/>
        <end position="272"/>
    </location>
</feature>
<feature type="domain" description="NfeD integral membrane" evidence="8">
    <location>
        <begin position="258"/>
        <end position="375"/>
    </location>
</feature>
<keyword evidence="3 5" id="KW-1133">Transmembrane helix</keyword>
<dbReference type="Pfam" id="PF24961">
    <property type="entry name" value="NfeD_membrane"/>
    <property type="match status" value="1"/>
</dbReference>
<proteinExistence type="predicted"/>
<evidence type="ECO:0000256" key="6">
    <source>
        <dbReference type="SAM" id="SignalP"/>
    </source>
</evidence>